<dbReference type="RefSeq" id="WP_043125092.1">
    <property type="nucleotide sequence ID" value="NZ_JTDL01000138.1"/>
</dbReference>
<proteinExistence type="predicted"/>
<protein>
    <recommendedName>
        <fullName evidence="3">SnoaL-like domain-containing protein</fullName>
    </recommendedName>
</protein>
<name>A0A0B2AIT6_9MICC</name>
<dbReference type="OrthoDB" id="7375616at2"/>
<evidence type="ECO:0000313" key="1">
    <source>
        <dbReference type="EMBL" id="KHL01803.1"/>
    </source>
</evidence>
<accession>A0A0B2AIT6</accession>
<dbReference type="AlphaFoldDB" id="A0A0B2AIT6"/>
<reference evidence="1 2" key="1">
    <citation type="submission" date="2014-09" db="EMBL/GenBank/DDBJ databases">
        <title>Genome sequence of Sinomonas sp. MUSC 117.</title>
        <authorList>
            <person name="Lee L.-H."/>
        </authorList>
    </citation>
    <scope>NUCLEOTIDE SEQUENCE [LARGE SCALE GENOMIC DNA]</scope>
    <source>
        <strain evidence="1 2">MUSC 117</strain>
    </source>
</reference>
<gene>
    <name evidence="1" type="ORF">LK10_14595</name>
</gene>
<keyword evidence="2" id="KW-1185">Reference proteome</keyword>
<dbReference type="Proteomes" id="UP000030982">
    <property type="component" value="Unassembled WGS sequence"/>
</dbReference>
<organism evidence="1 2">
    <name type="scientific">Sinomonas humi</name>
    <dbReference type="NCBI Taxonomy" id="1338436"/>
    <lineage>
        <taxon>Bacteria</taxon>
        <taxon>Bacillati</taxon>
        <taxon>Actinomycetota</taxon>
        <taxon>Actinomycetes</taxon>
        <taxon>Micrococcales</taxon>
        <taxon>Micrococcaceae</taxon>
        <taxon>Sinomonas</taxon>
    </lineage>
</organism>
<dbReference type="EMBL" id="JTDL01000138">
    <property type="protein sequence ID" value="KHL01803.1"/>
    <property type="molecule type" value="Genomic_DNA"/>
</dbReference>
<dbReference type="SUPFAM" id="SSF54427">
    <property type="entry name" value="NTF2-like"/>
    <property type="match status" value="1"/>
</dbReference>
<comment type="caution">
    <text evidence="1">The sequence shown here is derived from an EMBL/GenBank/DDBJ whole genome shotgun (WGS) entry which is preliminary data.</text>
</comment>
<evidence type="ECO:0008006" key="3">
    <source>
        <dbReference type="Google" id="ProtNLM"/>
    </source>
</evidence>
<dbReference type="InterPro" id="IPR032710">
    <property type="entry name" value="NTF2-like_dom_sf"/>
</dbReference>
<sequence>MPVSSLDALFSALESALESGDEEALRALYLPTAVIGHDLGRERFESTPEEAAADRVRLGIPIRASLRRLDVDGDSVRGELVWAVEGVTPDGTELTLDGAAVLTCSDVGSAWYIASETVTCTQAAPFSSASPSPSARR</sequence>
<evidence type="ECO:0000313" key="2">
    <source>
        <dbReference type="Proteomes" id="UP000030982"/>
    </source>
</evidence>
<dbReference type="Gene3D" id="3.10.450.50">
    <property type="match status" value="1"/>
</dbReference>